<feature type="coiled-coil region" evidence="1">
    <location>
        <begin position="32"/>
        <end position="66"/>
    </location>
</feature>
<sequence>MDNPQTDDLTTEEVKDNKTAGDGKDQSQASVLINLEQLIKSHISGVDRLKEEVTKHKGMLDDILANDQTYKEHTERAKEASKIKAATRAQIMKQPQVAELAEKVKSMKVEINEMEDALSDYLKEYQRMSGVNEIEGEDGEVREIVYVAKLIKKFTPGKN</sequence>
<evidence type="ECO:0000256" key="2">
    <source>
        <dbReference type="SAM" id="MobiDB-lite"/>
    </source>
</evidence>
<feature type="region of interest" description="Disordered" evidence="2">
    <location>
        <begin position="1"/>
        <end position="28"/>
    </location>
</feature>
<feature type="coiled-coil region" evidence="1">
    <location>
        <begin position="97"/>
        <end position="124"/>
    </location>
</feature>
<organism evidence="3 4">
    <name type="scientific">Candidatus Daviesbacteria bacterium GW2011_GWA2_40_9</name>
    <dbReference type="NCBI Taxonomy" id="1618424"/>
    <lineage>
        <taxon>Bacteria</taxon>
        <taxon>Candidatus Daviesiibacteriota</taxon>
    </lineage>
</organism>
<dbReference type="Proteomes" id="UP000034601">
    <property type="component" value="Unassembled WGS sequence"/>
</dbReference>
<evidence type="ECO:0000313" key="3">
    <source>
        <dbReference type="EMBL" id="KKR83803.1"/>
    </source>
</evidence>
<feature type="compositionally biased region" description="Basic and acidic residues" evidence="2">
    <location>
        <begin position="12"/>
        <end position="25"/>
    </location>
</feature>
<keyword evidence="1" id="KW-0175">Coiled coil</keyword>
<comment type="caution">
    <text evidence="3">The sequence shown here is derived from an EMBL/GenBank/DDBJ whole genome shotgun (WGS) entry which is preliminary data.</text>
</comment>
<dbReference type="EMBL" id="LCAB01000001">
    <property type="protein sequence ID" value="KKR83803.1"/>
    <property type="molecule type" value="Genomic_DNA"/>
</dbReference>
<evidence type="ECO:0000256" key="1">
    <source>
        <dbReference type="SAM" id="Coils"/>
    </source>
</evidence>
<reference evidence="3 4" key="1">
    <citation type="journal article" date="2015" name="Nature">
        <title>rRNA introns, odd ribosomes, and small enigmatic genomes across a large radiation of phyla.</title>
        <authorList>
            <person name="Brown C.T."/>
            <person name="Hug L.A."/>
            <person name="Thomas B.C."/>
            <person name="Sharon I."/>
            <person name="Castelle C.J."/>
            <person name="Singh A."/>
            <person name="Wilkins M.J."/>
            <person name="Williams K.H."/>
            <person name="Banfield J.F."/>
        </authorList>
    </citation>
    <scope>NUCLEOTIDE SEQUENCE [LARGE SCALE GENOMIC DNA]</scope>
</reference>
<proteinExistence type="predicted"/>
<name>A0A0G0U3Y6_9BACT</name>
<dbReference type="AlphaFoldDB" id="A0A0G0U3Y6"/>
<gene>
    <name evidence="3" type="ORF">UU29_C0001G0023</name>
</gene>
<evidence type="ECO:0000313" key="4">
    <source>
        <dbReference type="Proteomes" id="UP000034601"/>
    </source>
</evidence>
<accession>A0A0G0U3Y6</accession>
<protein>
    <submittedName>
        <fullName evidence="3">Uncharacterized protein</fullName>
    </submittedName>
</protein>